<feature type="domain" description="MATH" evidence="5">
    <location>
        <begin position="19"/>
        <end position="148"/>
    </location>
</feature>
<reference evidence="6" key="1">
    <citation type="journal article" date="2009" name="Rice">
        <title>De Novo Next Generation Sequencing of Plant Genomes.</title>
        <authorList>
            <person name="Rounsley S."/>
            <person name="Marri P.R."/>
            <person name="Yu Y."/>
            <person name="He R."/>
            <person name="Sisneros N."/>
            <person name="Goicoechea J.L."/>
            <person name="Lee S.J."/>
            <person name="Angelova A."/>
            <person name="Kudrna D."/>
            <person name="Luo M."/>
            <person name="Affourtit J."/>
            <person name="Desany B."/>
            <person name="Knight J."/>
            <person name="Niazi F."/>
            <person name="Egholm M."/>
            <person name="Wing R.A."/>
        </authorList>
    </citation>
    <scope>NUCLEOTIDE SEQUENCE [LARGE SCALE GENOMIC DNA]</scope>
    <source>
        <strain evidence="6">cv. IRGC 105608</strain>
    </source>
</reference>
<evidence type="ECO:0000313" key="7">
    <source>
        <dbReference type="Proteomes" id="UP000026960"/>
    </source>
</evidence>
<dbReference type="Pfam" id="PF00651">
    <property type="entry name" value="BTB"/>
    <property type="match status" value="6"/>
</dbReference>
<dbReference type="Gene3D" id="6.10.250.3030">
    <property type="match status" value="1"/>
</dbReference>
<dbReference type="InterPro" id="IPR008974">
    <property type="entry name" value="TRAF-like"/>
</dbReference>
<evidence type="ECO:0008006" key="8">
    <source>
        <dbReference type="Google" id="ProtNLM"/>
    </source>
</evidence>
<feature type="domain" description="MATH" evidence="5">
    <location>
        <begin position="360"/>
        <end position="493"/>
    </location>
</feature>
<protein>
    <recommendedName>
        <fullName evidence="8">BTB/POZ domain containing protein</fullName>
    </recommendedName>
</protein>
<dbReference type="Pfam" id="PF22486">
    <property type="entry name" value="MATH_2"/>
    <property type="match status" value="6"/>
</dbReference>
<dbReference type="PaxDb" id="65489-OBART04G13120.1"/>
<dbReference type="STRING" id="65489.A0A0D3FW14"/>
<dbReference type="InterPro" id="IPR011333">
    <property type="entry name" value="SKP1/BTB/POZ_sf"/>
</dbReference>
<evidence type="ECO:0000259" key="4">
    <source>
        <dbReference type="PROSITE" id="PS50097"/>
    </source>
</evidence>
<dbReference type="Gramene" id="OBART04G13120.1">
    <property type="protein sequence ID" value="OBART04G13120.1"/>
    <property type="gene ID" value="OBART04G13120"/>
</dbReference>
<dbReference type="InterPro" id="IPR045005">
    <property type="entry name" value="BPM1-6"/>
</dbReference>
<dbReference type="SMART" id="SM00061">
    <property type="entry name" value="MATH"/>
    <property type="match status" value="6"/>
</dbReference>
<dbReference type="HOGENOM" id="CLU_000486_0_0_1"/>
<keyword evidence="7" id="KW-1185">Reference proteome</keyword>
<sequence>MDSGKLLRSASALVGSTVSGQHLLEIKGYSHIKEVIPSTNCIVSRRFRVGGHDWCIRYYPNGIYPGWSEYIAVTLYLDGSVNQGVRAHFSFTVLNQAGEPMPASWNYYNGGYTFTSWDWEGPRTFIRKATLEGSGPLHDNCFTIRCDLTVIMPPESKGVDTESPPPPPPPPPPAVSVPPSDLIRHLGGLLTTGDGADVTFEVDGKTFLAHTSVVASRSPVLRADLFGPVGKKTNGVIADSAGAIVRIDNMEAQDFEALLHFMYTDSLPEIKGGGNAVAMLPDLVAAANRYKMERLRLVCEDKLCGYVNVRTVAAMLAFAGEHHCHGLQKKCLRLLDDPANLREIVETEGLEHLAKTSKESGQHVLEISGYSSIKDAVSTSNCVQSRPFRVGGHGWYIRYYPNGFNSNVSDCISIYLVLDGHDYYYGGPIVRAELTLSLLDQEREPVTSYIYSHGLQIFDGYGRYRGSPRFIQKAVLERSEYLRDSRFTIRCDITVMKNPEAKDVEERVTLPPSDLARHLGGLLATGVGADVTFEVDGKTFLAHRSVLAARSPVFHQELFSLTEKGNAATGGAGVIIRVDDMEAHDFEALLHFMYTDSLPEMKGGDAAAMLPDLVATANRYKMERLRLVCEDKLREYVTVRTVAAMLAFAGEHHCPELKKKCLQLLEDPANLRKIVETEGLEHLTKSYPFVLKDLIAMFATKPTIDSGQAMSTTGGSRMPPLRSASAVVAGTESGQHLLKTEGYSRVKDAIPNGGEIKSRSFRVGGHNWYISYYPSGYNSDSTDYISIFLQLDENVEKGVKADYKFSLLDRAGKPSYSRSGKGATFFRDDGWGLRRFIKRDQLEKSEYLKDDCFTIMCEFTVFMEVQTEDIDVVAATPPPPPTPVPPPPPKVVVPPSDLHRHLGGLLTTGEGADVTFEVNGKTFMAHRWVLAARSPVFHEKLFGGLGKESAATNGVVDVVRIDDMEAQDFEALLRYMYTDSLPEMKGGEEAAMLPDLVTAANRYKIERLRLVCEQKLCKYVNGRTVVAMLAFAEEHHCNGLKENCLHFLDDTVKLREIVKAEGLENLSKTMPTSTGSRKPVRSASTIIAGTESGQHLLKIDGYSHTKDKLPTVGSTIESRSFRVGGHSWHISYYPSGNDSDKANCISIFLNLDDDVDVKAQFKFSLLDRAGRPSYLKSIDNPHIFKSSGWGFRCFIQRDVLEKSEYLRDDCLTIVCDLTVFMELQTEDIDVNTAMPPPLPPMVVVPPPDLHRHLGGLLATGEGADVTFEVSGKTFAAHRLLLAARSPVFRAELFGPRKEGATTSGAVDDTIRIDDMEAQDFEALLRYMYTDSLLETKGGEAVAMLPDLVVAANKYKIERLRLVCEHKLCEYVNGRTVVAMLAFAREHRCDGLKEKCLRFLDDPVKVREIVKAEGLDNLSKNMPTATGSRTPVRSASAVIAGTESGQHLLKIDGYSRIKDELPTGSDIKSRSFRAGGHSWHLRYYPNGFNSDCAECISIFLQLDHNVMKGVKAQYKFSLLDRARKPSYSRSSGKADIFLNTGWGYRTYIERELLESSSEYLVDDCLTIACDFTVFKDLRTEDIDVDETTPPPPSPPSPPTVVVPPSDLHQHLGGLLATGEGADMTFEVEGKTFAAHRWVLAARSPVFRAALFDATTRGTGDVVRVDAMKAHDFEALLRYIYTDSLPEMKGGEAAAMLPDLVAAANRYKMERLRLVCEHKLCEYVNGRTVVAMLAFAGEHGCDGLKEKCLRFLDDPVKLREIVQAEGVENLKSTMSTTINNRKPVRSASAIIAGTESGQHLLKIDGYSHTKDKLPNGSDIKSRSFRVGGHYWLICYYPNGSHLENTDSISIYLKLKHDITEGVKAHFTFTILDRAGRPAHTGDRLKYVFRDHGFGHRSFIRRDTLERSSKYLWEDCLTIMCDLTDIDVTAATPPPPPLPLPLPTVVVPPSDLCQHVGALLATGEGADVRFEVDGKIFAAHRWVLAARSPVFRAELFGPEKKARATDVVRINDMEAYDFVVLLCYMYTDCLPEWEGEVVAMLPDLIAAANRYKMERLRLICEHKLCEYVNERTVIAMLAFAEEHHCNGLKEKCLRLLDDPVKLRGIVKTEGLEHMSKNYPYIMKDVTAKLAAAPA</sequence>
<feature type="domain" description="MATH" evidence="5">
    <location>
        <begin position="1092"/>
        <end position="1217"/>
    </location>
</feature>
<evidence type="ECO:0000313" key="6">
    <source>
        <dbReference type="EnsemblPlants" id="OBART04G13120.1"/>
    </source>
</evidence>
<evidence type="ECO:0000256" key="3">
    <source>
        <dbReference type="SAM" id="MobiDB-lite"/>
    </source>
</evidence>
<name>A0A0D3FW14_9ORYZ</name>
<feature type="domain" description="BTB" evidence="4">
    <location>
        <begin position="529"/>
        <end position="602"/>
    </location>
</feature>
<dbReference type="PROSITE" id="PS50144">
    <property type="entry name" value="MATH"/>
    <property type="match status" value="6"/>
</dbReference>
<dbReference type="CDD" id="cd14733">
    <property type="entry name" value="BACK"/>
    <property type="match status" value="1"/>
</dbReference>
<feature type="domain" description="BTB" evidence="4">
    <location>
        <begin position="912"/>
        <end position="985"/>
    </location>
</feature>
<dbReference type="Gene3D" id="3.30.710.10">
    <property type="entry name" value="Potassium Channel Kv1.1, Chain A"/>
    <property type="match status" value="6"/>
</dbReference>
<dbReference type="SUPFAM" id="SSF49599">
    <property type="entry name" value="TRAF domain-like"/>
    <property type="match status" value="6"/>
</dbReference>
<comment type="pathway">
    <text evidence="1">Protein modification; protein ubiquitination.</text>
</comment>
<dbReference type="PROSITE" id="PS50097">
    <property type="entry name" value="BTB"/>
    <property type="match status" value="6"/>
</dbReference>
<feature type="domain" description="BTB" evidence="4">
    <location>
        <begin position="1620"/>
        <end position="1687"/>
    </location>
</feature>
<evidence type="ECO:0000256" key="1">
    <source>
        <dbReference type="ARBA" id="ARBA00004906"/>
    </source>
</evidence>
<dbReference type="Proteomes" id="UP000026960">
    <property type="component" value="Chromosome 4"/>
</dbReference>
<evidence type="ECO:0000256" key="2">
    <source>
        <dbReference type="ARBA" id="ARBA00010846"/>
    </source>
</evidence>
<dbReference type="PANTHER" id="PTHR26379:SF339">
    <property type="entry name" value="BTB DOMAIN-CONTAINING PROTEIN"/>
    <property type="match status" value="1"/>
</dbReference>
<feature type="region of interest" description="Disordered" evidence="3">
    <location>
        <begin position="154"/>
        <end position="179"/>
    </location>
</feature>
<feature type="domain" description="BTB" evidence="4">
    <location>
        <begin position="1263"/>
        <end position="1336"/>
    </location>
</feature>
<dbReference type="SMART" id="SM00225">
    <property type="entry name" value="BTB"/>
    <property type="match status" value="6"/>
</dbReference>
<proteinExistence type="inferred from homology"/>
<dbReference type="InterPro" id="IPR000210">
    <property type="entry name" value="BTB/POZ_dom"/>
</dbReference>
<dbReference type="Pfam" id="PF24570">
    <property type="entry name" value="BACK_BPM_SPOP"/>
    <property type="match status" value="6"/>
</dbReference>
<organism evidence="6">
    <name type="scientific">Oryza barthii</name>
    <dbReference type="NCBI Taxonomy" id="65489"/>
    <lineage>
        <taxon>Eukaryota</taxon>
        <taxon>Viridiplantae</taxon>
        <taxon>Streptophyta</taxon>
        <taxon>Embryophyta</taxon>
        <taxon>Tracheophyta</taxon>
        <taxon>Spermatophyta</taxon>
        <taxon>Magnoliopsida</taxon>
        <taxon>Liliopsida</taxon>
        <taxon>Poales</taxon>
        <taxon>Poaceae</taxon>
        <taxon>BOP clade</taxon>
        <taxon>Oryzoideae</taxon>
        <taxon>Oryzeae</taxon>
        <taxon>Oryzinae</taxon>
        <taxon>Oryza</taxon>
    </lineage>
</organism>
<dbReference type="eggNOG" id="KOG1987">
    <property type="taxonomic scope" value="Eukaryota"/>
</dbReference>
<feature type="domain" description="MATH" evidence="5">
    <location>
        <begin position="1443"/>
        <end position="1570"/>
    </location>
</feature>
<dbReference type="Gene3D" id="1.25.40.420">
    <property type="match status" value="2"/>
</dbReference>
<comment type="similarity">
    <text evidence="2">Belongs to the Tdpoz family.</text>
</comment>
<dbReference type="Gene3D" id="2.60.210.10">
    <property type="entry name" value="Apoptosis, Tumor Necrosis Factor Receptor Associated Protein 2, Chain A"/>
    <property type="match status" value="6"/>
</dbReference>
<dbReference type="InterPro" id="IPR056423">
    <property type="entry name" value="BACK_BPM_SPOP"/>
</dbReference>
<feature type="domain" description="BTB" evidence="4">
    <location>
        <begin position="1963"/>
        <end position="2025"/>
    </location>
</feature>
<dbReference type="PANTHER" id="PTHR26379">
    <property type="entry name" value="BTB/POZ AND MATH DOMAIN-CONTAINING PROTEIN 1"/>
    <property type="match status" value="1"/>
</dbReference>
<dbReference type="InterPro" id="IPR002083">
    <property type="entry name" value="MATH/TRAF_dom"/>
</dbReference>
<feature type="domain" description="BTB" evidence="4">
    <location>
        <begin position="196"/>
        <end position="271"/>
    </location>
</feature>
<feature type="domain" description="MATH" evidence="5">
    <location>
        <begin position="733"/>
        <end position="859"/>
    </location>
</feature>
<feature type="domain" description="MATH" evidence="5">
    <location>
        <begin position="1794"/>
        <end position="1920"/>
    </location>
</feature>
<dbReference type="SUPFAM" id="SSF54695">
    <property type="entry name" value="POZ domain"/>
    <property type="match status" value="6"/>
</dbReference>
<evidence type="ECO:0000259" key="5">
    <source>
        <dbReference type="PROSITE" id="PS50144"/>
    </source>
</evidence>
<feature type="compositionally biased region" description="Pro residues" evidence="3">
    <location>
        <begin position="163"/>
        <end position="176"/>
    </location>
</feature>
<reference evidence="6" key="2">
    <citation type="submission" date="2015-03" db="UniProtKB">
        <authorList>
            <consortium name="EnsemblPlants"/>
        </authorList>
    </citation>
    <scope>IDENTIFICATION</scope>
</reference>
<dbReference type="GO" id="GO:0016567">
    <property type="term" value="P:protein ubiquitination"/>
    <property type="evidence" value="ECO:0007669"/>
    <property type="project" value="InterPro"/>
</dbReference>
<accession>A0A0D3FW14</accession>
<dbReference type="EnsemblPlants" id="OBART04G13120.1">
    <property type="protein sequence ID" value="OBART04G13120.1"/>
    <property type="gene ID" value="OBART04G13120"/>
</dbReference>
<dbReference type="CDD" id="cd00121">
    <property type="entry name" value="MATH"/>
    <property type="match status" value="6"/>
</dbReference>